<evidence type="ECO:0000313" key="1">
    <source>
        <dbReference type="EMBL" id="CAH0027406.1"/>
    </source>
</evidence>
<evidence type="ECO:0000313" key="2">
    <source>
        <dbReference type="Proteomes" id="UP000696573"/>
    </source>
</evidence>
<gene>
    <name evidence="1" type="ORF">CRHIZ90672A_00015878</name>
</gene>
<keyword evidence="2" id="KW-1185">Reference proteome</keyword>
<sequence>MAVPISRVFIMEQRPVAPDVSRSNDQRTPRNLEDFSYVDNQNTLRDLGDVSTPGNFSEALFLGQQETPKDSQDFMDLDYDEVPIGIFYHIHRTSFGRHDAIYPVEKGFQFQEKEPNNETAHCHIKENYLPGAELENPRPVSMQQDNPKQRGIPPKRIVYKTEQIAHINEYAIKQFINHINDVVKRRKANGTLGNSAEDFKNLAKEFLKVENPQQMFSWKTKYFFLDIDS</sequence>
<dbReference type="OrthoDB" id="5121533at2759"/>
<reference evidence="1" key="1">
    <citation type="submission" date="2021-10" db="EMBL/GenBank/DDBJ databases">
        <authorList>
            <person name="Piombo E."/>
        </authorList>
    </citation>
    <scope>NUCLEOTIDE SEQUENCE</scope>
</reference>
<name>A0A9N9VPH2_9HYPO</name>
<accession>A0A9N9VPH2</accession>
<dbReference type="AlphaFoldDB" id="A0A9N9VPH2"/>
<dbReference type="Proteomes" id="UP000696573">
    <property type="component" value="Unassembled WGS sequence"/>
</dbReference>
<protein>
    <submittedName>
        <fullName evidence="1">Uncharacterized protein</fullName>
    </submittedName>
</protein>
<proteinExistence type="predicted"/>
<dbReference type="EMBL" id="CABFNQ020000727">
    <property type="protein sequence ID" value="CAH0027406.1"/>
    <property type="molecule type" value="Genomic_DNA"/>
</dbReference>
<organism evidence="1 2">
    <name type="scientific">Clonostachys rhizophaga</name>
    <dbReference type="NCBI Taxonomy" id="160324"/>
    <lineage>
        <taxon>Eukaryota</taxon>
        <taxon>Fungi</taxon>
        <taxon>Dikarya</taxon>
        <taxon>Ascomycota</taxon>
        <taxon>Pezizomycotina</taxon>
        <taxon>Sordariomycetes</taxon>
        <taxon>Hypocreomycetidae</taxon>
        <taxon>Hypocreales</taxon>
        <taxon>Bionectriaceae</taxon>
        <taxon>Clonostachys</taxon>
    </lineage>
</organism>
<comment type="caution">
    <text evidence="1">The sequence shown here is derived from an EMBL/GenBank/DDBJ whole genome shotgun (WGS) entry which is preliminary data.</text>
</comment>